<dbReference type="SMART" id="SM00880">
    <property type="entry name" value="CHAD"/>
    <property type="match status" value="1"/>
</dbReference>
<dbReference type="KEGG" id="meso:BSQ44_11200"/>
<keyword evidence="4" id="KW-1185">Reference proteome</keyword>
<dbReference type="GO" id="GO:0046872">
    <property type="term" value="F:metal ion binding"/>
    <property type="evidence" value="ECO:0007669"/>
    <property type="project" value="TreeGrafter"/>
</dbReference>
<dbReference type="InterPro" id="IPR039013">
    <property type="entry name" value="YgiF"/>
</dbReference>
<dbReference type="CDD" id="cd07756">
    <property type="entry name" value="CYTH-like_Pase_CHAD"/>
    <property type="match status" value="1"/>
</dbReference>
<proteinExistence type="predicted"/>
<accession>A0A1L3SRF1</accession>
<feature type="domain" description="CYTH" evidence="1">
    <location>
        <begin position="20"/>
        <end position="221"/>
    </location>
</feature>
<dbReference type="EMBL" id="CP018171">
    <property type="protein sequence ID" value="APH71872.1"/>
    <property type="molecule type" value="Genomic_DNA"/>
</dbReference>
<dbReference type="InterPro" id="IPR038186">
    <property type="entry name" value="CHAD_dom_sf"/>
</dbReference>
<evidence type="ECO:0000259" key="1">
    <source>
        <dbReference type="PROSITE" id="PS51707"/>
    </source>
</evidence>
<organism evidence="3 4">
    <name type="scientific">Aquibium oceanicum</name>
    <dbReference type="NCBI Taxonomy" id="1670800"/>
    <lineage>
        <taxon>Bacteria</taxon>
        <taxon>Pseudomonadati</taxon>
        <taxon>Pseudomonadota</taxon>
        <taxon>Alphaproteobacteria</taxon>
        <taxon>Hyphomicrobiales</taxon>
        <taxon>Phyllobacteriaceae</taxon>
        <taxon>Aquibium</taxon>
    </lineage>
</organism>
<dbReference type="Proteomes" id="UP000182840">
    <property type="component" value="Chromosome"/>
</dbReference>
<gene>
    <name evidence="3" type="ORF">BSQ44_11200</name>
</gene>
<dbReference type="SMART" id="SM01118">
    <property type="entry name" value="CYTH"/>
    <property type="match status" value="1"/>
</dbReference>
<dbReference type="Gene3D" id="1.40.20.10">
    <property type="entry name" value="CHAD domain"/>
    <property type="match status" value="1"/>
</dbReference>
<evidence type="ECO:0000259" key="2">
    <source>
        <dbReference type="PROSITE" id="PS51708"/>
    </source>
</evidence>
<evidence type="ECO:0000313" key="4">
    <source>
        <dbReference type="Proteomes" id="UP000182840"/>
    </source>
</evidence>
<dbReference type="GO" id="GO:0050355">
    <property type="term" value="F:inorganic triphosphate phosphatase activity"/>
    <property type="evidence" value="ECO:0007669"/>
    <property type="project" value="InterPro"/>
</dbReference>
<dbReference type="InterPro" id="IPR023577">
    <property type="entry name" value="CYTH_domain"/>
</dbReference>
<dbReference type="PANTHER" id="PTHR39569">
    <property type="entry name" value="INORGANIC TRIPHOSPHATASE"/>
    <property type="match status" value="1"/>
</dbReference>
<dbReference type="Pfam" id="PF05235">
    <property type="entry name" value="CHAD"/>
    <property type="match status" value="1"/>
</dbReference>
<dbReference type="InterPro" id="IPR033469">
    <property type="entry name" value="CYTH-like_dom_sf"/>
</dbReference>
<dbReference type="Gene3D" id="2.40.320.10">
    <property type="entry name" value="Hypothetical Protein Pfu-838710-001"/>
    <property type="match status" value="1"/>
</dbReference>
<name>A0A1L3SRF1_9HYPH</name>
<evidence type="ECO:0000313" key="3">
    <source>
        <dbReference type="EMBL" id="APH71872.1"/>
    </source>
</evidence>
<protein>
    <recommendedName>
        <fullName evidence="5">Inorganic triphosphatase</fullName>
    </recommendedName>
</protein>
<reference evidence="4" key="1">
    <citation type="submission" date="2016-11" db="EMBL/GenBank/DDBJ databases">
        <title>Mesorhizobium oceanicum sp. nov., isolated from deep seawater in South China Sea.</title>
        <authorList>
            <person name="Fu G.-Y."/>
        </authorList>
    </citation>
    <scope>NUCLEOTIDE SEQUENCE [LARGE SCALE GENOMIC DNA]</scope>
    <source>
        <strain evidence="4">B7</strain>
    </source>
</reference>
<dbReference type="SUPFAM" id="SSF55154">
    <property type="entry name" value="CYTH-like phosphatases"/>
    <property type="match status" value="1"/>
</dbReference>
<dbReference type="PROSITE" id="PS51707">
    <property type="entry name" value="CYTH"/>
    <property type="match status" value="1"/>
</dbReference>
<dbReference type="Pfam" id="PF01928">
    <property type="entry name" value="CYTH"/>
    <property type="match status" value="1"/>
</dbReference>
<dbReference type="PANTHER" id="PTHR39569:SF1">
    <property type="entry name" value="INORGANIC TRIPHOSPHATASE"/>
    <property type="match status" value="1"/>
</dbReference>
<sequence length="530" mass="58167">MSQGEAVRGRPANGGKNSASVEIELKLIVGPDDLAALATSRAIERYARNSGVTRNLRSVYYDTSERKLWNAGWTLRVRKTGSRYVMTVKSLSAAGGGVIGRGEWEVEVATMEPDLSALPEDVPQAFRETIEAADLAPVLSTQVKRRARKLDLPDACIELAVDAGEVVAGERREALSEIELELVSGRVGALYDVALELLDLAPVEMSLYSKAARGFDLTLDRPPGFKKPAGANLPSGVDLDDAFSGMLGTALRHFIENRPPALDGRHPEGVHQVRVALRRLRSILNVIHKATGSTEAAAFGQEAKWIAGEQGDARNWDVFIGQTVPPIAAGCPDAAGFDLLVRQAGDERKKAYDRSRAALADMRALRFSLALARWIEARGWRDESHVDVLELLGQPASGYASGVLDRQFRKVLKRGRKFAKLKPEKRHELRLAVKKLRYLTDFLLPLCAKSKKAAPFAKALSRLQDGLGRYNDIATTDLLLGGLAAPDRPPGFHRACGIIHGWQARDLTIVEDELRARWKDFSNQKVPWSH</sequence>
<feature type="domain" description="CHAD" evidence="2">
    <location>
        <begin position="236"/>
        <end position="519"/>
    </location>
</feature>
<dbReference type="InterPro" id="IPR007899">
    <property type="entry name" value="CHAD_dom"/>
</dbReference>
<dbReference type="PROSITE" id="PS51708">
    <property type="entry name" value="CHAD"/>
    <property type="match status" value="1"/>
</dbReference>
<dbReference type="AlphaFoldDB" id="A0A1L3SRF1"/>
<evidence type="ECO:0008006" key="5">
    <source>
        <dbReference type="Google" id="ProtNLM"/>
    </source>
</evidence>